<evidence type="ECO:0000256" key="7">
    <source>
        <dbReference type="ARBA" id="ARBA00023237"/>
    </source>
</evidence>
<name>A0A6N6MJE1_9FLAO</name>
<evidence type="ECO:0000256" key="3">
    <source>
        <dbReference type="ARBA" id="ARBA00022448"/>
    </source>
</evidence>
<gene>
    <name evidence="9" type="ORF">F6U93_02550</name>
</gene>
<feature type="signal peptide" evidence="8">
    <location>
        <begin position="1"/>
        <end position="21"/>
    </location>
</feature>
<keyword evidence="7" id="KW-0998">Cell outer membrane</keyword>
<keyword evidence="4" id="KW-1134">Transmembrane beta strand</keyword>
<proteinExistence type="inferred from homology"/>
<evidence type="ECO:0000256" key="8">
    <source>
        <dbReference type="SAM" id="SignalP"/>
    </source>
</evidence>
<sequence length="442" mass="49352">MKTLKNKLILGFLLATSVTFAQEKLWTLEECVDYALEHNITVRQGENSLLQNEQDVIAAKGQFLPSLSGSLGHSTTFGNEEIFSGEFVNRTSNSTNVGVGLSQTIFNGFRLTNLYRQSKLNLESNQLELDRIKDDISLNVVNAYLNVLFNKERLEIAKAQQSFSAKQVAQVKDLVDAGVQPRANIYDAQATLSSDEQEVTVAENNYNLALLSLSQLLQVSYNGFEVAVMNVNMPSSALLYNDVQPVLDYALENRNEIRVAEKNIEIAQLNSEISKSGYYPSVTGGYNFSSSAFFSNLTDTEDPFFDQLDTQKSNGFRVSVNIPIFSRFENKTNLAKSKIAEENSLLTLDQAKLDLESNIQRAFTDAQGAFKSYLASQKASEAQEIALENAKERFNAGIVTSFDLEQVRVRYVNAQSSLINAKYDFVFKTKVLDFYMGKPITD</sequence>
<evidence type="ECO:0000256" key="4">
    <source>
        <dbReference type="ARBA" id="ARBA00022452"/>
    </source>
</evidence>
<feature type="chain" id="PRO_5026924491" evidence="8">
    <location>
        <begin position="22"/>
        <end position="442"/>
    </location>
</feature>
<dbReference type="Gene3D" id="1.20.1600.10">
    <property type="entry name" value="Outer membrane efflux proteins (OEP)"/>
    <property type="match status" value="1"/>
</dbReference>
<dbReference type="InterPro" id="IPR051906">
    <property type="entry name" value="TolC-like"/>
</dbReference>
<keyword evidence="6" id="KW-0472">Membrane</keyword>
<keyword evidence="10" id="KW-1185">Reference proteome</keyword>
<keyword evidence="8" id="KW-0732">Signal</keyword>
<evidence type="ECO:0000313" key="10">
    <source>
        <dbReference type="Proteomes" id="UP000441333"/>
    </source>
</evidence>
<keyword evidence="3" id="KW-0813">Transport</keyword>
<reference evidence="9 10" key="1">
    <citation type="submission" date="2019-09" db="EMBL/GenBank/DDBJ databases">
        <authorList>
            <person name="Cao W.R."/>
        </authorList>
    </citation>
    <scope>NUCLEOTIDE SEQUENCE [LARGE SCALE GENOMIC DNA]</scope>
    <source>
        <strain evidence="9 10">B1N29</strain>
    </source>
</reference>
<dbReference type="Proteomes" id="UP000441333">
    <property type="component" value="Unassembled WGS sequence"/>
</dbReference>
<evidence type="ECO:0000256" key="2">
    <source>
        <dbReference type="ARBA" id="ARBA00007613"/>
    </source>
</evidence>
<evidence type="ECO:0000256" key="5">
    <source>
        <dbReference type="ARBA" id="ARBA00022692"/>
    </source>
</evidence>
<accession>A0A6N6MJE1</accession>
<comment type="similarity">
    <text evidence="2">Belongs to the outer membrane factor (OMF) (TC 1.B.17) family.</text>
</comment>
<dbReference type="EMBL" id="WAAT01000022">
    <property type="protein sequence ID" value="KAB1069717.1"/>
    <property type="molecule type" value="Genomic_DNA"/>
</dbReference>
<comment type="caution">
    <text evidence="9">The sequence shown here is derived from an EMBL/GenBank/DDBJ whole genome shotgun (WGS) entry which is preliminary data.</text>
</comment>
<comment type="subcellular location">
    <subcellularLocation>
        <location evidence="1">Cell outer membrane</location>
    </subcellularLocation>
</comment>
<dbReference type="GO" id="GO:0015288">
    <property type="term" value="F:porin activity"/>
    <property type="evidence" value="ECO:0007669"/>
    <property type="project" value="TreeGrafter"/>
</dbReference>
<dbReference type="SUPFAM" id="SSF56954">
    <property type="entry name" value="Outer membrane efflux proteins (OEP)"/>
    <property type="match status" value="1"/>
</dbReference>
<dbReference type="PANTHER" id="PTHR30026:SF20">
    <property type="entry name" value="OUTER MEMBRANE PROTEIN TOLC"/>
    <property type="match status" value="1"/>
</dbReference>
<organism evidence="9 10">
    <name type="scientific">Pseudotamlana haliotis</name>
    <dbReference type="NCBI Taxonomy" id="2614804"/>
    <lineage>
        <taxon>Bacteria</taxon>
        <taxon>Pseudomonadati</taxon>
        <taxon>Bacteroidota</taxon>
        <taxon>Flavobacteriia</taxon>
        <taxon>Flavobacteriales</taxon>
        <taxon>Flavobacteriaceae</taxon>
        <taxon>Pseudotamlana</taxon>
    </lineage>
</organism>
<dbReference type="RefSeq" id="WP_150936525.1">
    <property type="nucleotide sequence ID" value="NZ_WAAT01000022.1"/>
</dbReference>
<keyword evidence="5" id="KW-0812">Transmembrane</keyword>
<dbReference type="Pfam" id="PF02321">
    <property type="entry name" value="OEP"/>
    <property type="match status" value="2"/>
</dbReference>
<dbReference type="AlphaFoldDB" id="A0A6N6MJE1"/>
<dbReference type="InterPro" id="IPR003423">
    <property type="entry name" value="OMP_efflux"/>
</dbReference>
<evidence type="ECO:0000313" key="9">
    <source>
        <dbReference type="EMBL" id="KAB1069717.1"/>
    </source>
</evidence>
<dbReference type="GO" id="GO:1990281">
    <property type="term" value="C:efflux pump complex"/>
    <property type="evidence" value="ECO:0007669"/>
    <property type="project" value="TreeGrafter"/>
</dbReference>
<dbReference type="PANTHER" id="PTHR30026">
    <property type="entry name" value="OUTER MEMBRANE PROTEIN TOLC"/>
    <property type="match status" value="1"/>
</dbReference>
<dbReference type="GO" id="GO:0015562">
    <property type="term" value="F:efflux transmembrane transporter activity"/>
    <property type="evidence" value="ECO:0007669"/>
    <property type="project" value="InterPro"/>
</dbReference>
<evidence type="ECO:0000256" key="1">
    <source>
        <dbReference type="ARBA" id="ARBA00004442"/>
    </source>
</evidence>
<evidence type="ECO:0000256" key="6">
    <source>
        <dbReference type="ARBA" id="ARBA00023136"/>
    </source>
</evidence>
<protein>
    <submittedName>
        <fullName evidence="9">TolC family protein</fullName>
    </submittedName>
</protein>
<dbReference type="GO" id="GO:0009279">
    <property type="term" value="C:cell outer membrane"/>
    <property type="evidence" value="ECO:0007669"/>
    <property type="project" value="UniProtKB-SubCell"/>
</dbReference>